<evidence type="ECO:0000256" key="1">
    <source>
        <dbReference type="SAM" id="MobiDB-lite"/>
    </source>
</evidence>
<gene>
    <name evidence="2" type="ORF">PR003_g3689</name>
</gene>
<dbReference type="Proteomes" id="UP000434957">
    <property type="component" value="Unassembled WGS sequence"/>
</dbReference>
<dbReference type="AlphaFoldDB" id="A0A6A4G0E3"/>
<accession>A0A6A4G0E3</accession>
<evidence type="ECO:0000313" key="2">
    <source>
        <dbReference type="EMBL" id="KAE9353811.1"/>
    </source>
</evidence>
<organism evidence="2 3">
    <name type="scientific">Phytophthora rubi</name>
    <dbReference type="NCBI Taxonomy" id="129364"/>
    <lineage>
        <taxon>Eukaryota</taxon>
        <taxon>Sar</taxon>
        <taxon>Stramenopiles</taxon>
        <taxon>Oomycota</taxon>
        <taxon>Peronosporomycetes</taxon>
        <taxon>Peronosporales</taxon>
        <taxon>Peronosporaceae</taxon>
        <taxon>Phytophthora</taxon>
    </lineage>
</organism>
<keyword evidence="3" id="KW-1185">Reference proteome</keyword>
<sequence>MLHETRADAAAAKQAQEMRNFMGIQCRVPPPARGSGTLGSSGTVSRNGSADVKLGKFTAD</sequence>
<feature type="region of interest" description="Disordered" evidence="1">
    <location>
        <begin position="26"/>
        <end position="60"/>
    </location>
</feature>
<evidence type="ECO:0000313" key="3">
    <source>
        <dbReference type="Proteomes" id="UP000434957"/>
    </source>
</evidence>
<proteinExistence type="predicted"/>
<dbReference type="EMBL" id="QXFT01000131">
    <property type="protein sequence ID" value="KAE9353811.1"/>
    <property type="molecule type" value="Genomic_DNA"/>
</dbReference>
<comment type="caution">
    <text evidence="2">The sequence shown here is derived from an EMBL/GenBank/DDBJ whole genome shotgun (WGS) entry which is preliminary data.</text>
</comment>
<name>A0A6A4G0E3_9STRA</name>
<feature type="compositionally biased region" description="Low complexity" evidence="1">
    <location>
        <begin position="34"/>
        <end position="45"/>
    </location>
</feature>
<protein>
    <submittedName>
        <fullName evidence="2">Uncharacterized protein</fullName>
    </submittedName>
</protein>
<reference evidence="2 3" key="1">
    <citation type="submission" date="2018-08" db="EMBL/GenBank/DDBJ databases">
        <title>Genomic investigation of the strawberry pathogen Phytophthora fragariae indicates pathogenicity is determined by transcriptional variation in three key races.</title>
        <authorList>
            <person name="Adams T.M."/>
            <person name="Armitage A.D."/>
            <person name="Sobczyk M.K."/>
            <person name="Bates H.J."/>
            <person name="Dunwell J.M."/>
            <person name="Nellist C.F."/>
            <person name="Harrison R.J."/>
        </authorList>
    </citation>
    <scope>NUCLEOTIDE SEQUENCE [LARGE SCALE GENOMIC DNA]</scope>
    <source>
        <strain evidence="2 3">SCRP333</strain>
    </source>
</reference>